<dbReference type="EMBL" id="ADLE01000015">
    <property type="protein sequence ID" value="EJZ62728.1"/>
    <property type="molecule type" value="Genomic_DNA"/>
</dbReference>
<evidence type="ECO:0000313" key="2">
    <source>
        <dbReference type="Proteomes" id="UP000006044"/>
    </source>
</evidence>
<comment type="caution">
    <text evidence="1">The sequence shown here is derived from an EMBL/GenBank/DDBJ whole genome shotgun (WGS) entry which is preliminary data.</text>
</comment>
<dbReference type="AlphaFoldDB" id="K0WTK1"/>
<gene>
    <name evidence="1" type="ORF">HMPREF9448_02079</name>
</gene>
<name>K0WTK1_9BACT</name>
<reference evidence="1 2" key="1">
    <citation type="submission" date="2012-08" db="EMBL/GenBank/DDBJ databases">
        <title>The Genome Sequence of Barnesiella intestinihominis YIT 11860.</title>
        <authorList>
            <consortium name="The Broad Institute Genome Sequencing Platform"/>
            <person name="Earl A."/>
            <person name="Ward D."/>
            <person name="Feldgarden M."/>
            <person name="Gevers D."/>
            <person name="Morotomi M."/>
            <person name="Walker B."/>
            <person name="Young S.K."/>
            <person name="Zeng Q."/>
            <person name="Gargeya S."/>
            <person name="Fitzgerald M."/>
            <person name="Haas B."/>
            <person name="Abouelleil A."/>
            <person name="Alvarado L."/>
            <person name="Arachchi H.M."/>
            <person name="Berlin A.M."/>
            <person name="Chapman S.B."/>
            <person name="Goldberg J."/>
            <person name="Griggs A."/>
            <person name="Gujja S."/>
            <person name="Hansen M."/>
            <person name="Howarth C."/>
            <person name="Imamovic A."/>
            <person name="Larimer J."/>
            <person name="McCowen C."/>
            <person name="Montmayeur A."/>
            <person name="Murphy C."/>
            <person name="Neiman D."/>
            <person name="Pearson M."/>
            <person name="Priest M."/>
            <person name="Roberts A."/>
            <person name="Saif S."/>
            <person name="Shea T."/>
            <person name="Sisk P."/>
            <person name="Sykes S."/>
            <person name="Wortman J."/>
            <person name="Nusbaum C."/>
            <person name="Birren B."/>
        </authorList>
    </citation>
    <scope>NUCLEOTIDE SEQUENCE [LARGE SCALE GENOMIC DNA]</scope>
    <source>
        <strain evidence="1 2">YIT 11860</strain>
    </source>
</reference>
<sequence length="69" mass="7553">MGLHFTLSSAVSRNVMGYGGGEGELFSLWFGVFVVSGNYSTFSPVADNRGETKGTVVSEERGWKDRIKF</sequence>
<dbReference type="Proteomes" id="UP000006044">
    <property type="component" value="Unassembled WGS sequence"/>
</dbReference>
<keyword evidence="2" id="KW-1185">Reference proteome</keyword>
<accession>K0WTK1</accession>
<organism evidence="1 2">
    <name type="scientific">Barnesiella intestinihominis YIT 11860</name>
    <dbReference type="NCBI Taxonomy" id="742726"/>
    <lineage>
        <taxon>Bacteria</taxon>
        <taxon>Pseudomonadati</taxon>
        <taxon>Bacteroidota</taxon>
        <taxon>Bacteroidia</taxon>
        <taxon>Bacteroidales</taxon>
        <taxon>Barnesiellaceae</taxon>
        <taxon>Barnesiella</taxon>
    </lineage>
</organism>
<dbReference type="HOGENOM" id="CLU_2767484_0_0_10"/>
<protein>
    <submittedName>
        <fullName evidence="1">Uncharacterized protein</fullName>
    </submittedName>
</protein>
<evidence type="ECO:0000313" key="1">
    <source>
        <dbReference type="EMBL" id="EJZ62728.1"/>
    </source>
</evidence>
<proteinExistence type="predicted"/>